<organism evidence="1 2">
    <name type="scientific">Solibacillus palustris</name>
    <dbReference type="NCBI Taxonomy" id="2908203"/>
    <lineage>
        <taxon>Bacteria</taxon>
        <taxon>Bacillati</taxon>
        <taxon>Bacillota</taxon>
        <taxon>Bacilli</taxon>
        <taxon>Bacillales</taxon>
        <taxon>Caryophanaceae</taxon>
        <taxon>Solibacillus</taxon>
    </lineage>
</organism>
<keyword evidence="2" id="KW-1185">Reference proteome</keyword>
<name>A0ABS9UBB1_9BACL</name>
<dbReference type="InterPro" id="IPR011200">
    <property type="entry name" value="UCP012608"/>
</dbReference>
<protein>
    <submittedName>
        <fullName evidence="1">DUF2332 domain-containing protein</fullName>
    </submittedName>
</protein>
<evidence type="ECO:0000313" key="1">
    <source>
        <dbReference type="EMBL" id="MCH7321508.1"/>
    </source>
</evidence>
<dbReference type="EMBL" id="JAKZFC010000001">
    <property type="protein sequence ID" value="MCH7321508.1"/>
    <property type="molecule type" value="Genomic_DNA"/>
</dbReference>
<sequence>MEKLKATFLRFANNEAKGKSPLYEYWCRRIITHEPLLNVIMHIPQTQPKPNLFFSAVQYLAVQSETALKQVFDNPKDANLEQSFQLLIAFCTEYQIELIQLFQTKLVQTNEVQRASYLYPLLSEIAAEVEKPLTIIEIGTSAGLLLNVDHYHYNIQQSETITFGDEISPLTLYAKNLGDPIVITQKPIIHNRIGIDLNIIDVNDEEQYLWLQSLIWPELIDRKLNLERARPIHEQCEKQLLTGDFTALLPKLLANEAYKATQIVIFHIHVANQFPSQLKHDLLELLQYLSKQHSIYHIYNNIYDADLHVDFINQGQTISKKTLHQTDGHGNYFYWKQGL</sequence>
<dbReference type="Pfam" id="PF10094">
    <property type="entry name" value="DUF2332"/>
    <property type="match status" value="1"/>
</dbReference>
<dbReference type="Proteomes" id="UP001316087">
    <property type="component" value="Unassembled WGS sequence"/>
</dbReference>
<accession>A0ABS9UBB1</accession>
<proteinExistence type="predicted"/>
<gene>
    <name evidence="1" type="ORF">LZ480_06335</name>
</gene>
<dbReference type="RefSeq" id="WP_241368533.1">
    <property type="nucleotide sequence ID" value="NZ_JAKZFC010000001.1"/>
</dbReference>
<reference evidence="1 2" key="1">
    <citation type="submission" date="2022-03" db="EMBL/GenBank/DDBJ databases">
        <authorList>
            <person name="Jo J.-H."/>
            <person name="Im W.-T."/>
        </authorList>
    </citation>
    <scope>NUCLEOTIDE SEQUENCE [LARGE SCALE GENOMIC DNA]</scope>
    <source>
        <strain evidence="1 2">MA9</strain>
    </source>
</reference>
<evidence type="ECO:0000313" key="2">
    <source>
        <dbReference type="Proteomes" id="UP001316087"/>
    </source>
</evidence>
<comment type="caution">
    <text evidence="1">The sequence shown here is derived from an EMBL/GenBank/DDBJ whole genome shotgun (WGS) entry which is preliminary data.</text>
</comment>